<name>A0A4R3KYE2_9FIRM</name>
<dbReference type="AlphaFoldDB" id="A0A4R3KYE2"/>
<accession>A0A4R3KYE2</accession>
<protein>
    <submittedName>
        <fullName evidence="1">Uncharacterized protein DUF1788</fullName>
    </submittedName>
</protein>
<sequence>MGNLTLDEKLRMIEKIISDEDFRKNKGLSNEVGYYIFDYPAEEELKVRKYLEKLKKKHEEKPQGYVLKIYDLYDIMIDLIEEEGLLETCIEMEEIDGMDYLISSVYDLLNMDYDDNYFNTYIDENTPDNSVVFITGVGKIYPFLRAHGILNKLHLVFDRAPVVLFYPGKFDGQSLMLFSEFKDENYYRAFPLIK</sequence>
<comment type="caution">
    <text evidence="1">The sequence shown here is derived from an EMBL/GenBank/DDBJ whole genome shotgun (WGS) entry which is preliminary data.</text>
</comment>
<dbReference type="Pfam" id="PF08747">
    <property type="entry name" value="BrxB"/>
    <property type="match status" value="1"/>
</dbReference>
<reference evidence="1 2" key="1">
    <citation type="submission" date="2019-03" db="EMBL/GenBank/DDBJ databases">
        <title>Genomic Encyclopedia of Type Strains, Phase IV (KMG-IV): sequencing the most valuable type-strain genomes for metagenomic binning, comparative biology and taxonomic classification.</title>
        <authorList>
            <person name="Goeker M."/>
        </authorList>
    </citation>
    <scope>NUCLEOTIDE SEQUENCE [LARGE SCALE GENOMIC DNA]</scope>
    <source>
        <strain evidence="1 2">DSM 26752</strain>
    </source>
</reference>
<dbReference type="Proteomes" id="UP000294567">
    <property type="component" value="Unassembled WGS sequence"/>
</dbReference>
<dbReference type="EMBL" id="SMAE01000004">
    <property type="protein sequence ID" value="TCS90538.1"/>
    <property type="molecule type" value="Genomic_DNA"/>
</dbReference>
<gene>
    <name evidence="1" type="ORF">EDD65_10479</name>
</gene>
<evidence type="ECO:0000313" key="2">
    <source>
        <dbReference type="Proteomes" id="UP000294567"/>
    </source>
</evidence>
<keyword evidence="2" id="KW-1185">Reference proteome</keyword>
<dbReference type="RefSeq" id="WP_132026819.1">
    <property type="nucleotide sequence ID" value="NZ_CP068564.1"/>
</dbReference>
<evidence type="ECO:0000313" key="1">
    <source>
        <dbReference type="EMBL" id="TCS90538.1"/>
    </source>
</evidence>
<proteinExistence type="predicted"/>
<organism evidence="1 2">
    <name type="scientific">Keratinibaculum paraultunense</name>
    <dbReference type="NCBI Taxonomy" id="1278232"/>
    <lineage>
        <taxon>Bacteria</taxon>
        <taxon>Bacillati</taxon>
        <taxon>Bacillota</taxon>
        <taxon>Tissierellia</taxon>
        <taxon>Tissierellales</taxon>
        <taxon>Tepidimicrobiaceae</taxon>
        <taxon>Keratinibaculum</taxon>
    </lineage>
</organism>
<dbReference type="InterPro" id="IPR014858">
    <property type="entry name" value="BrxB"/>
</dbReference>
<dbReference type="OrthoDB" id="1093513at2"/>